<reference evidence="1" key="2">
    <citation type="submission" date="2020-09" db="EMBL/GenBank/DDBJ databases">
        <authorList>
            <person name="Sun Q."/>
            <person name="Kim S."/>
        </authorList>
    </citation>
    <scope>NUCLEOTIDE SEQUENCE</scope>
    <source>
        <strain evidence="1">KCTC 12711</strain>
    </source>
</reference>
<reference evidence="1" key="1">
    <citation type="journal article" date="2014" name="Int. J. Syst. Evol. Microbiol.">
        <title>Complete genome sequence of Corynebacterium casei LMG S-19264T (=DSM 44701T), isolated from a smear-ripened cheese.</title>
        <authorList>
            <consortium name="US DOE Joint Genome Institute (JGI-PGF)"/>
            <person name="Walter F."/>
            <person name="Albersmeier A."/>
            <person name="Kalinowski J."/>
            <person name="Ruckert C."/>
        </authorList>
    </citation>
    <scope>NUCLEOTIDE SEQUENCE</scope>
    <source>
        <strain evidence="1">KCTC 12711</strain>
    </source>
</reference>
<comment type="caution">
    <text evidence="1">The sequence shown here is derived from an EMBL/GenBank/DDBJ whole genome shotgun (WGS) entry which is preliminary data.</text>
</comment>
<evidence type="ECO:0000313" key="1">
    <source>
        <dbReference type="EMBL" id="GHA17307.1"/>
    </source>
</evidence>
<proteinExistence type="predicted"/>
<dbReference type="AlphaFoldDB" id="A0A918VRW1"/>
<sequence>MKRRNSSPNSTQTNEACEVQKPVAVAPQQHPQRIQEFVRDWHTVAFIKISQPADVNLPLVQATPELAMESTDFDSATADLMSEDDFLDLIPINSYFH</sequence>
<dbReference type="EMBL" id="BMXA01000006">
    <property type="protein sequence ID" value="GHA17307.1"/>
    <property type="molecule type" value="Genomic_DNA"/>
</dbReference>
<keyword evidence="2" id="KW-1185">Reference proteome</keyword>
<evidence type="ECO:0000313" key="2">
    <source>
        <dbReference type="Proteomes" id="UP000614811"/>
    </source>
</evidence>
<name>A0A918VRW1_9GAMM</name>
<organism evidence="1 2">
    <name type="scientific">Arenicella chitinivorans</name>
    <dbReference type="NCBI Taxonomy" id="1329800"/>
    <lineage>
        <taxon>Bacteria</taxon>
        <taxon>Pseudomonadati</taxon>
        <taxon>Pseudomonadota</taxon>
        <taxon>Gammaproteobacteria</taxon>
        <taxon>Arenicellales</taxon>
        <taxon>Arenicellaceae</taxon>
        <taxon>Arenicella</taxon>
    </lineage>
</organism>
<accession>A0A918VRW1</accession>
<dbReference type="RefSeq" id="WP_189402401.1">
    <property type="nucleotide sequence ID" value="NZ_BMXA01000006.1"/>
</dbReference>
<protein>
    <submittedName>
        <fullName evidence="1">Uncharacterized protein</fullName>
    </submittedName>
</protein>
<dbReference type="Proteomes" id="UP000614811">
    <property type="component" value="Unassembled WGS sequence"/>
</dbReference>
<gene>
    <name evidence="1" type="ORF">GCM10008090_28750</name>
</gene>